<dbReference type="OrthoDB" id="9796962at2"/>
<name>A0A318NF14_9ACTN</name>
<dbReference type="Proteomes" id="UP000248333">
    <property type="component" value="Unassembled WGS sequence"/>
</dbReference>
<dbReference type="Gene3D" id="2.60.40.1890">
    <property type="entry name" value="PCu(A)C copper chaperone"/>
    <property type="match status" value="1"/>
</dbReference>
<dbReference type="AlphaFoldDB" id="A0A318NF14"/>
<feature type="chain" id="PRO_5039365737" description="Copper chaperone PCu(A)C" evidence="2">
    <location>
        <begin position="30"/>
        <end position="194"/>
    </location>
</feature>
<feature type="signal peptide" evidence="2">
    <location>
        <begin position="1"/>
        <end position="29"/>
    </location>
</feature>
<sequence>MPSTTQAGARRRPAALLATAALLAVGVGGCGPSDTASSATASPSASASVATGVVGIRDPWVKAADKGMTAAFGTLVNDGETDVTITGASTDVSPMELHEMIMKDGKMVMQAKPGGIVIRAKSTQVLEPGGDHLMLMDVKQPVRPGDELTFTLTFADSRTQTFTAVAKPFTGAQESYAPGHGASPTPGMSMSPTA</sequence>
<protein>
    <recommendedName>
        <fullName evidence="5">Copper chaperone PCu(A)C</fullName>
    </recommendedName>
</protein>
<evidence type="ECO:0000256" key="2">
    <source>
        <dbReference type="SAM" id="SignalP"/>
    </source>
</evidence>
<organism evidence="3 4">
    <name type="scientific">Micromonospora arborensis</name>
    <dbReference type="NCBI Taxonomy" id="2116518"/>
    <lineage>
        <taxon>Bacteria</taxon>
        <taxon>Bacillati</taxon>
        <taxon>Actinomycetota</taxon>
        <taxon>Actinomycetes</taxon>
        <taxon>Micromonosporales</taxon>
        <taxon>Micromonosporaceae</taxon>
        <taxon>Micromonospora</taxon>
    </lineage>
</organism>
<dbReference type="EMBL" id="PYBV01000030">
    <property type="protein sequence ID" value="PYC66925.1"/>
    <property type="molecule type" value="Genomic_DNA"/>
</dbReference>
<dbReference type="PANTHER" id="PTHR36302">
    <property type="entry name" value="BLR7088 PROTEIN"/>
    <property type="match status" value="1"/>
</dbReference>
<dbReference type="InterPro" id="IPR036182">
    <property type="entry name" value="PCuAC_sf"/>
</dbReference>
<dbReference type="InterPro" id="IPR058248">
    <property type="entry name" value="Lxx211020-like"/>
</dbReference>
<comment type="caution">
    <text evidence="3">The sequence shown here is derived from an EMBL/GenBank/DDBJ whole genome shotgun (WGS) entry which is preliminary data.</text>
</comment>
<proteinExistence type="predicted"/>
<keyword evidence="4" id="KW-1185">Reference proteome</keyword>
<reference evidence="3 4" key="1">
    <citation type="submission" date="2018-03" db="EMBL/GenBank/DDBJ databases">
        <title>Bioinformatic expansion and discovery of thiopeptide antibiotics.</title>
        <authorList>
            <person name="Schwalen C.J."/>
            <person name="Hudson G.A."/>
            <person name="Mitchell D.A."/>
        </authorList>
    </citation>
    <scope>NUCLEOTIDE SEQUENCE [LARGE SCALE GENOMIC DNA]</scope>
    <source>
        <strain evidence="3 4">NRRL 8041</strain>
    </source>
</reference>
<evidence type="ECO:0000256" key="1">
    <source>
        <dbReference type="SAM" id="MobiDB-lite"/>
    </source>
</evidence>
<gene>
    <name evidence="3" type="ORF">C7C45_23330</name>
</gene>
<dbReference type="Pfam" id="PF04314">
    <property type="entry name" value="PCuAC"/>
    <property type="match status" value="1"/>
</dbReference>
<evidence type="ECO:0008006" key="5">
    <source>
        <dbReference type="Google" id="ProtNLM"/>
    </source>
</evidence>
<keyword evidence="2" id="KW-0732">Signal</keyword>
<feature type="region of interest" description="Disordered" evidence="1">
    <location>
        <begin position="172"/>
        <end position="194"/>
    </location>
</feature>
<dbReference type="PANTHER" id="PTHR36302:SF1">
    <property type="entry name" value="COPPER CHAPERONE PCU(A)C"/>
    <property type="match status" value="1"/>
</dbReference>
<dbReference type="InterPro" id="IPR007410">
    <property type="entry name" value="LpqE-like"/>
</dbReference>
<dbReference type="RefSeq" id="WP_110565926.1">
    <property type="nucleotide sequence ID" value="NZ_PYBV01000030.1"/>
</dbReference>
<evidence type="ECO:0000313" key="4">
    <source>
        <dbReference type="Proteomes" id="UP000248333"/>
    </source>
</evidence>
<accession>A0A318NF14</accession>
<dbReference type="SUPFAM" id="SSF110087">
    <property type="entry name" value="DR1885-like metal-binding protein"/>
    <property type="match status" value="1"/>
</dbReference>
<evidence type="ECO:0000313" key="3">
    <source>
        <dbReference type="EMBL" id="PYC66925.1"/>
    </source>
</evidence>